<keyword evidence="7 9" id="KW-0539">Nucleus</keyword>
<dbReference type="PANTHER" id="PTHR31717">
    <property type="entry name" value="ZINC FINGER PROTEIN CONSTANS-LIKE 10"/>
    <property type="match status" value="1"/>
</dbReference>
<feature type="domain" description="B box-type" evidence="11">
    <location>
        <begin position="175"/>
        <end position="222"/>
    </location>
</feature>
<evidence type="ECO:0000256" key="1">
    <source>
        <dbReference type="ARBA" id="ARBA00004123"/>
    </source>
</evidence>
<dbReference type="CDD" id="cd19821">
    <property type="entry name" value="Bbox1_BBX-like"/>
    <property type="match status" value="2"/>
</dbReference>
<evidence type="ECO:0000256" key="9">
    <source>
        <dbReference type="PROSITE-ProRule" id="PRU00357"/>
    </source>
</evidence>
<gene>
    <name evidence="13" type="ORF">U9M48_022159</name>
</gene>
<evidence type="ECO:0000256" key="5">
    <source>
        <dbReference type="ARBA" id="ARBA00022771"/>
    </source>
</evidence>
<dbReference type="GO" id="GO:0006355">
    <property type="term" value="P:regulation of DNA-templated transcription"/>
    <property type="evidence" value="ECO:0007669"/>
    <property type="project" value="UniProtKB-ARBA"/>
</dbReference>
<comment type="similarity">
    <text evidence="2">Belongs to the CONSTANS family.</text>
</comment>
<reference evidence="13 14" key="1">
    <citation type="submission" date="2024-02" db="EMBL/GenBank/DDBJ databases">
        <title>High-quality chromosome-scale genome assembly of Pensacola bahiagrass (Paspalum notatum Flugge var. saurae).</title>
        <authorList>
            <person name="Vega J.M."/>
            <person name="Podio M."/>
            <person name="Orjuela J."/>
            <person name="Siena L.A."/>
            <person name="Pessino S.C."/>
            <person name="Combes M.C."/>
            <person name="Mariac C."/>
            <person name="Albertini E."/>
            <person name="Pupilli F."/>
            <person name="Ortiz J.P.A."/>
            <person name="Leblanc O."/>
        </authorList>
    </citation>
    <scope>NUCLEOTIDE SEQUENCE [LARGE SCALE GENOMIC DNA]</scope>
    <source>
        <strain evidence="13">R1</strain>
        <tissue evidence="13">Leaf</tissue>
    </source>
</reference>
<sequence>MPSAKCQPAVGAREAKPPQPAGQRQAHRHLAKSARTWRPCERPLILGAGANDGPAPEKRKKRTARPPGPRASVGPFAASALIPSPAPSPPVPFPFHSPPPSPSPSPSRPRCALLLDVVAKPPPSSPLLSPEEVLSSLIGAKQQKLLHLAPASPPSGGILGPAKKRGGLVRRSLQIMASLCDFCGKQRSMIYCRSDAASLCLSCDRNVHSANALSRRHTRTLLCDRCSSQPAAVRCLEDNASLCQNCDWNGHDAASGATGHKRQAINCYSGCPSSAELSRIWSFVMDIPTVAAEPNCEDGISMMRIDDSDVTNHCDASDDKRLLEIASTTLMSDPPSGDKLKPLTDSSSGDRFNVLPLATDQPAGSVSVTPKVPYATDDKFNDGMYEDLCVDDADLTFENYEELFGTSHIQTEQLFDDAGIDSFFEMKEMPPFDSNEQPKSIQLECSNVVSADCAMSNPGARADSSLCIPVRQVRSSISHSLSGLTGESSAGDHQDCGVSPMLLMGEPPWHSPGPEGSVAGGSRDSALTRYKEKKKRRKFDKKIRYASRKARADVRKRVKGRFIKAGEAYDYDPLSQTRSY</sequence>
<keyword evidence="5 8" id="KW-0863">Zinc-finger</keyword>
<keyword evidence="3" id="KW-0479">Metal-binding</keyword>
<evidence type="ECO:0000259" key="12">
    <source>
        <dbReference type="PROSITE" id="PS51017"/>
    </source>
</evidence>
<evidence type="ECO:0000256" key="4">
    <source>
        <dbReference type="ARBA" id="ARBA00022737"/>
    </source>
</evidence>
<comment type="subcellular location">
    <subcellularLocation>
        <location evidence="1 9">Nucleus</location>
    </subcellularLocation>
</comment>
<feature type="region of interest" description="Disordered" evidence="10">
    <location>
        <begin position="507"/>
        <end position="542"/>
    </location>
</feature>
<proteinExistence type="inferred from homology"/>
<dbReference type="InterPro" id="IPR010402">
    <property type="entry name" value="CCT_domain"/>
</dbReference>
<dbReference type="GO" id="GO:0008270">
    <property type="term" value="F:zinc ion binding"/>
    <property type="evidence" value="ECO:0007669"/>
    <property type="project" value="UniProtKB-KW"/>
</dbReference>
<feature type="domain" description="B box-type" evidence="11">
    <location>
        <begin position="218"/>
        <end position="265"/>
    </location>
</feature>
<evidence type="ECO:0000256" key="2">
    <source>
        <dbReference type="ARBA" id="ARBA00010024"/>
    </source>
</evidence>
<evidence type="ECO:0000256" key="7">
    <source>
        <dbReference type="ARBA" id="ARBA00023242"/>
    </source>
</evidence>
<evidence type="ECO:0000256" key="10">
    <source>
        <dbReference type="SAM" id="MobiDB-lite"/>
    </source>
</evidence>
<evidence type="ECO:0000256" key="6">
    <source>
        <dbReference type="ARBA" id="ARBA00022833"/>
    </source>
</evidence>
<feature type="domain" description="CCT" evidence="12">
    <location>
        <begin position="523"/>
        <end position="565"/>
    </location>
</feature>
<dbReference type="PANTHER" id="PTHR31717:SF138">
    <property type="entry name" value="CONSTANS-LIKE PROTEIN DAYS TO HEADING ON CHROMOSOME 2"/>
    <property type="match status" value="1"/>
</dbReference>
<evidence type="ECO:0000313" key="14">
    <source>
        <dbReference type="Proteomes" id="UP001341281"/>
    </source>
</evidence>
<dbReference type="Proteomes" id="UP001341281">
    <property type="component" value="Chromosome 05"/>
</dbReference>
<evidence type="ECO:0000256" key="3">
    <source>
        <dbReference type="ARBA" id="ARBA00022723"/>
    </source>
</evidence>
<evidence type="ECO:0000259" key="11">
    <source>
        <dbReference type="PROSITE" id="PS50119"/>
    </source>
</evidence>
<organism evidence="13 14">
    <name type="scientific">Paspalum notatum var. saurae</name>
    <dbReference type="NCBI Taxonomy" id="547442"/>
    <lineage>
        <taxon>Eukaryota</taxon>
        <taxon>Viridiplantae</taxon>
        <taxon>Streptophyta</taxon>
        <taxon>Embryophyta</taxon>
        <taxon>Tracheophyta</taxon>
        <taxon>Spermatophyta</taxon>
        <taxon>Magnoliopsida</taxon>
        <taxon>Liliopsida</taxon>
        <taxon>Poales</taxon>
        <taxon>Poaceae</taxon>
        <taxon>PACMAD clade</taxon>
        <taxon>Panicoideae</taxon>
        <taxon>Andropogonodae</taxon>
        <taxon>Paspaleae</taxon>
        <taxon>Paspalinae</taxon>
        <taxon>Paspalum</taxon>
    </lineage>
</organism>
<dbReference type="InterPro" id="IPR049808">
    <property type="entry name" value="CONSTANS-like_Bbox1"/>
</dbReference>
<dbReference type="GO" id="GO:0005634">
    <property type="term" value="C:nucleus"/>
    <property type="evidence" value="ECO:0007669"/>
    <property type="project" value="UniProtKB-SubCell"/>
</dbReference>
<protein>
    <submittedName>
        <fullName evidence="13">Uncharacterized protein</fullName>
    </submittedName>
</protein>
<dbReference type="SMART" id="SM00336">
    <property type="entry name" value="BBOX"/>
    <property type="match status" value="2"/>
</dbReference>
<feature type="region of interest" description="Disordered" evidence="10">
    <location>
        <begin position="1"/>
        <end position="85"/>
    </location>
</feature>
<dbReference type="Pfam" id="PF06203">
    <property type="entry name" value="CCT"/>
    <property type="match status" value="1"/>
</dbReference>
<evidence type="ECO:0000256" key="8">
    <source>
        <dbReference type="PROSITE-ProRule" id="PRU00024"/>
    </source>
</evidence>
<keyword evidence="14" id="KW-1185">Reference proteome</keyword>
<name>A0AAQ3TJ35_PASNO</name>
<dbReference type="AlphaFoldDB" id="A0AAQ3TJ35"/>
<dbReference type="InterPro" id="IPR000315">
    <property type="entry name" value="Znf_B-box"/>
</dbReference>
<accession>A0AAQ3TJ35</accession>
<dbReference type="Pfam" id="PF00643">
    <property type="entry name" value="zf-B_box"/>
    <property type="match status" value="1"/>
</dbReference>
<keyword evidence="4" id="KW-0677">Repeat</keyword>
<keyword evidence="6" id="KW-0862">Zinc</keyword>
<feature type="compositionally biased region" description="Basic residues" evidence="10">
    <location>
        <begin position="531"/>
        <end position="542"/>
    </location>
</feature>
<dbReference type="EMBL" id="CP144749">
    <property type="protein sequence ID" value="WVZ73906.1"/>
    <property type="molecule type" value="Genomic_DNA"/>
</dbReference>
<feature type="compositionally biased region" description="Pro residues" evidence="10">
    <location>
        <begin position="90"/>
        <end position="107"/>
    </location>
</feature>
<feature type="region of interest" description="Disordered" evidence="10">
    <location>
        <begin position="90"/>
        <end position="109"/>
    </location>
</feature>
<evidence type="ECO:0000313" key="13">
    <source>
        <dbReference type="EMBL" id="WVZ73906.1"/>
    </source>
</evidence>
<dbReference type="PROSITE" id="PS50119">
    <property type="entry name" value="ZF_BBOX"/>
    <property type="match status" value="2"/>
</dbReference>
<dbReference type="PROSITE" id="PS51017">
    <property type="entry name" value="CCT"/>
    <property type="match status" value="1"/>
</dbReference>